<dbReference type="PANTHER" id="PTHR44395">
    <property type="match status" value="1"/>
</dbReference>
<proteinExistence type="predicted"/>
<dbReference type="EMBL" id="ACJN02000001">
    <property type="protein sequence ID" value="EFI36025.1"/>
    <property type="molecule type" value="Genomic_DNA"/>
</dbReference>
<dbReference type="RefSeq" id="WP_008869153.1">
    <property type="nucleotide sequence ID" value="NZ_ACJN02000001.1"/>
</dbReference>
<keyword evidence="4" id="KW-1185">Reference proteome</keyword>
<gene>
    <name evidence="3" type="ORF">Dthio_PD3467</name>
</gene>
<dbReference type="GO" id="GO:0035269">
    <property type="term" value="P:protein O-linked glycosylation via mannose"/>
    <property type="evidence" value="ECO:0007669"/>
    <property type="project" value="TreeGrafter"/>
</dbReference>
<dbReference type="SMART" id="SM00028">
    <property type="entry name" value="TPR"/>
    <property type="match status" value="3"/>
</dbReference>
<dbReference type="InterPro" id="IPR011990">
    <property type="entry name" value="TPR-like_helical_dom_sf"/>
</dbReference>
<protein>
    <submittedName>
        <fullName evidence="3">TPR repeat-containing protein</fullName>
    </submittedName>
</protein>
<reference evidence="3" key="1">
    <citation type="submission" date="2010-05" db="EMBL/GenBank/DDBJ databases">
        <title>The draft genome of Desulfonatronospira thiodismutans ASO3-1.</title>
        <authorList>
            <consortium name="US DOE Joint Genome Institute (JGI-PGF)"/>
            <person name="Lucas S."/>
            <person name="Copeland A."/>
            <person name="Lapidus A."/>
            <person name="Cheng J.-F."/>
            <person name="Bruce D."/>
            <person name="Goodwin L."/>
            <person name="Pitluck S."/>
            <person name="Chertkov O."/>
            <person name="Brettin T."/>
            <person name="Detter J.C."/>
            <person name="Han C."/>
            <person name="Land M.L."/>
            <person name="Hauser L."/>
            <person name="Kyrpides N."/>
            <person name="Mikhailova N."/>
            <person name="Muyzer G."/>
            <person name="Woyke T."/>
        </authorList>
    </citation>
    <scope>NUCLEOTIDE SEQUENCE [LARGE SCALE GENOMIC DNA]</scope>
    <source>
        <strain evidence="3">ASO3-1</strain>
    </source>
</reference>
<evidence type="ECO:0000313" key="4">
    <source>
        <dbReference type="Proteomes" id="UP000005496"/>
    </source>
</evidence>
<dbReference type="AlphaFoldDB" id="D6SMW4"/>
<dbReference type="OrthoDB" id="5469953at2"/>
<dbReference type="PROSITE" id="PS50005">
    <property type="entry name" value="TPR"/>
    <property type="match status" value="3"/>
</dbReference>
<dbReference type="GO" id="GO:0000030">
    <property type="term" value="F:mannosyltransferase activity"/>
    <property type="evidence" value="ECO:0007669"/>
    <property type="project" value="TreeGrafter"/>
</dbReference>
<organism evidence="3 4">
    <name type="scientific">Desulfonatronospira thiodismutans ASO3-1</name>
    <dbReference type="NCBI Taxonomy" id="555779"/>
    <lineage>
        <taxon>Bacteria</taxon>
        <taxon>Pseudomonadati</taxon>
        <taxon>Thermodesulfobacteriota</taxon>
        <taxon>Desulfovibrionia</taxon>
        <taxon>Desulfovibrionales</taxon>
        <taxon>Desulfonatronovibrionaceae</taxon>
        <taxon>Desulfonatronospira</taxon>
    </lineage>
</organism>
<dbReference type="Gene3D" id="1.25.40.10">
    <property type="entry name" value="Tetratricopeptide repeat domain"/>
    <property type="match status" value="2"/>
</dbReference>
<evidence type="ECO:0000256" key="1">
    <source>
        <dbReference type="PROSITE-ProRule" id="PRU00339"/>
    </source>
</evidence>
<feature type="repeat" description="TPR" evidence="1">
    <location>
        <begin position="178"/>
        <end position="211"/>
    </location>
</feature>
<accession>D6SMW4</accession>
<dbReference type="Pfam" id="PF13181">
    <property type="entry name" value="TPR_8"/>
    <property type="match status" value="1"/>
</dbReference>
<dbReference type="InterPro" id="IPR019734">
    <property type="entry name" value="TPR_rpt"/>
</dbReference>
<evidence type="ECO:0000256" key="2">
    <source>
        <dbReference type="SAM" id="MobiDB-lite"/>
    </source>
</evidence>
<dbReference type="Proteomes" id="UP000005496">
    <property type="component" value="Unassembled WGS sequence"/>
</dbReference>
<sequence>MADTEKKVPDNGRAGAPEEEKSRIQGVFSTQNLVKVGTGSTQKKTVQKMYWYVNQLDDENVEIQPLNVNYVPSGPKKIVPRDEILEKFSPEPEFYTYTVFPKMRELNKTIARGDRHRKKGESYSAEFEYNNALKVDIENIRANFGLGLTYLERGEKEKAQDIFERLVKLDAAFEDEHKHLFNEFGINLRKQKMYQQALEYYTKALDMVENDENLHYNVARAYFEFKKYDKTFEHLLETLKLNPEMEHAKKFIMYMKKHNMLPQDADAKIKQALGKKSRQEPAEKSN</sequence>
<dbReference type="eggNOG" id="COG0457">
    <property type="taxonomic scope" value="Bacteria"/>
</dbReference>
<name>D6SMW4_9BACT</name>
<feature type="repeat" description="TPR" evidence="1">
    <location>
        <begin position="140"/>
        <end position="173"/>
    </location>
</feature>
<feature type="region of interest" description="Disordered" evidence="2">
    <location>
        <begin position="1"/>
        <end position="21"/>
    </location>
</feature>
<dbReference type="PANTHER" id="PTHR44395:SF1">
    <property type="entry name" value="PROTEIN O-MANNOSYL-TRANSFERASE TMTC3"/>
    <property type="match status" value="1"/>
</dbReference>
<dbReference type="SUPFAM" id="SSF48452">
    <property type="entry name" value="TPR-like"/>
    <property type="match status" value="1"/>
</dbReference>
<comment type="caution">
    <text evidence="3">The sequence shown here is derived from an EMBL/GenBank/DDBJ whole genome shotgun (WGS) entry which is preliminary data.</text>
</comment>
<feature type="repeat" description="TPR" evidence="1">
    <location>
        <begin position="212"/>
        <end position="245"/>
    </location>
</feature>
<feature type="region of interest" description="Disordered" evidence="2">
    <location>
        <begin position="266"/>
        <end position="286"/>
    </location>
</feature>
<feature type="compositionally biased region" description="Basic and acidic residues" evidence="2">
    <location>
        <begin position="277"/>
        <end position="286"/>
    </location>
</feature>
<keyword evidence="1" id="KW-0802">TPR repeat</keyword>
<evidence type="ECO:0000313" key="3">
    <source>
        <dbReference type="EMBL" id="EFI36025.1"/>
    </source>
</evidence>